<protein>
    <submittedName>
        <fullName evidence="1">Uncharacterized protein</fullName>
    </submittedName>
</protein>
<gene>
    <name evidence="1" type="ORF">UFOVP1596_19</name>
</gene>
<sequence>MTTLFNQKKKYKELSVNEKINFRSRNTMQRGLSKVFYAWIIYQFDFLYFNDVWDHWLLSSPADYVIIHEPEAK</sequence>
<dbReference type="EMBL" id="LR797460">
    <property type="protein sequence ID" value="CAB4218397.1"/>
    <property type="molecule type" value="Genomic_DNA"/>
</dbReference>
<name>A0A6J5SVD8_9CAUD</name>
<reference evidence="1" key="1">
    <citation type="submission" date="2020-05" db="EMBL/GenBank/DDBJ databases">
        <authorList>
            <person name="Chiriac C."/>
            <person name="Salcher M."/>
            <person name="Ghai R."/>
            <person name="Kavagutti S V."/>
        </authorList>
    </citation>
    <scope>NUCLEOTIDE SEQUENCE</scope>
</reference>
<accession>A0A6J5SVD8</accession>
<proteinExistence type="predicted"/>
<evidence type="ECO:0000313" key="1">
    <source>
        <dbReference type="EMBL" id="CAB4218397.1"/>
    </source>
</evidence>
<organism evidence="1">
    <name type="scientific">uncultured Caudovirales phage</name>
    <dbReference type="NCBI Taxonomy" id="2100421"/>
    <lineage>
        <taxon>Viruses</taxon>
        <taxon>Duplodnaviria</taxon>
        <taxon>Heunggongvirae</taxon>
        <taxon>Uroviricota</taxon>
        <taxon>Caudoviricetes</taxon>
        <taxon>Peduoviridae</taxon>
        <taxon>Maltschvirus</taxon>
        <taxon>Maltschvirus maltsch</taxon>
    </lineage>
</organism>